<dbReference type="Proteomes" id="UP000245916">
    <property type="component" value="Unassembled WGS sequence"/>
</dbReference>
<dbReference type="InterPro" id="IPR001482">
    <property type="entry name" value="T2SS/T4SS_dom"/>
</dbReference>
<dbReference type="InterPro" id="IPR027417">
    <property type="entry name" value="P-loop_NTPase"/>
</dbReference>
<organism evidence="4 5">
    <name type="scientific">Allosphingosinicella humi</name>
    <dbReference type="NCBI Taxonomy" id="2068657"/>
    <lineage>
        <taxon>Bacteria</taxon>
        <taxon>Pseudomonadati</taxon>
        <taxon>Pseudomonadota</taxon>
        <taxon>Alphaproteobacteria</taxon>
        <taxon>Sphingomonadales</taxon>
        <taxon>Sphingomonadaceae</taxon>
        <taxon>Allosphingosinicella</taxon>
    </lineage>
</organism>
<sequence>MFGRKAVAEKVTTQRPPLQLANLALHPTNDLPLPGNDTQAAPGGIEPTKTGDAKPSATSDKLQDAVRAVQPIVLERIDSEAASRLERDELGRQLAAILSDITGELKIQLNQREQAQLLSLLLDNMLGLGPLEPLLADDRVTDIMVNGPDQVYVEQSGKLVLSGARFRDHDHLMSVAGRIVSRVGRRIDESSPLVDARLPDGSRVNIIIPPLAIDGASISIRKFSKRAITLDVMARQGNLSPEMATLLKIASRVRLNILISGGTGSGKTTLLNALSQMIAADERVVTIEDAAELQLQQPHVVRLETRPANLEGRGEISMRDLVKNALRMRPDRIILGEIRGGEAIDMLQAMNTGHDGSLGTIHANSPREALTRLENMIGMSGVNLPARAMRTQIAGAVQMIIQISRMRDGKRRITSITEVVGMEGDVITTQELFSYKFEGEGTDGTLKGRFDSSGLRPHFTSRAEYFGLDRILLETME</sequence>
<dbReference type="PANTHER" id="PTHR30486">
    <property type="entry name" value="TWITCHING MOTILITY PROTEIN PILT"/>
    <property type="match status" value="1"/>
</dbReference>
<dbReference type="AlphaFoldDB" id="A0A2U2J612"/>
<comment type="similarity">
    <text evidence="1">Belongs to the GSP E family.</text>
</comment>
<dbReference type="CDD" id="cd01130">
    <property type="entry name" value="VirB11-like_ATPase"/>
    <property type="match status" value="1"/>
</dbReference>
<comment type="caution">
    <text evidence="4">The sequence shown here is derived from an EMBL/GenBank/DDBJ whole genome shotgun (WGS) entry which is preliminary data.</text>
</comment>
<keyword evidence="4" id="KW-0966">Cell projection</keyword>
<evidence type="ECO:0000256" key="1">
    <source>
        <dbReference type="ARBA" id="ARBA00006611"/>
    </source>
</evidence>
<dbReference type="InterPro" id="IPR050921">
    <property type="entry name" value="T4SS_GSP_E_ATPase"/>
</dbReference>
<keyword evidence="5" id="KW-1185">Reference proteome</keyword>
<evidence type="ECO:0000313" key="4">
    <source>
        <dbReference type="EMBL" id="PWG03742.1"/>
    </source>
</evidence>
<evidence type="ECO:0000259" key="3">
    <source>
        <dbReference type="Pfam" id="PF00437"/>
    </source>
</evidence>
<feature type="domain" description="Bacterial type II secretion system protein E" evidence="3">
    <location>
        <begin position="127"/>
        <end position="405"/>
    </location>
</feature>
<gene>
    <name evidence="4" type="ORF">DF286_13290</name>
</gene>
<dbReference type="Pfam" id="PF00437">
    <property type="entry name" value="T2SSE"/>
    <property type="match status" value="1"/>
</dbReference>
<evidence type="ECO:0000313" key="5">
    <source>
        <dbReference type="Proteomes" id="UP000245916"/>
    </source>
</evidence>
<keyword evidence="4" id="KW-0969">Cilium</keyword>
<name>A0A2U2J612_9SPHN</name>
<protein>
    <submittedName>
        <fullName evidence="4">Flagellar protein FlaI</fullName>
    </submittedName>
</protein>
<proteinExistence type="inferred from homology"/>
<accession>A0A2U2J612</accession>
<dbReference type="OrthoDB" id="9810761at2"/>
<reference evidence="4 5" key="1">
    <citation type="submission" date="2018-05" db="EMBL/GenBank/DDBJ databases">
        <title>Genome of Sphingosinicella humi QZX222.</title>
        <authorList>
            <person name="Qiao Z."/>
            <person name="Wang G."/>
        </authorList>
    </citation>
    <scope>NUCLEOTIDE SEQUENCE [LARGE SCALE GENOMIC DNA]</scope>
    <source>
        <strain evidence="4 5">QZX222</strain>
    </source>
</reference>
<dbReference type="RefSeq" id="WP_109271881.1">
    <property type="nucleotide sequence ID" value="NZ_QFFF01000001.1"/>
</dbReference>
<evidence type="ECO:0000256" key="2">
    <source>
        <dbReference type="SAM" id="MobiDB-lite"/>
    </source>
</evidence>
<dbReference type="PANTHER" id="PTHR30486:SF6">
    <property type="entry name" value="TYPE IV PILUS RETRACTATION ATPASE PILT"/>
    <property type="match status" value="1"/>
</dbReference>
<dbReference type="EMBL" id="QFFF01000001">
    <property type="protein sequence ID" value="PWG03742.1"/>
    <property type="molecule type" value="Genomic_DNA"/>
</dbReference>
<keyword evidence="4" id="KW-0282">Flagellum</keyword>
<dbReference type="SUPFAM" id="SSF52540">
    <property type="entry name" value="P-loop containing nucleoside triphosphate hydrolases"/>
    <property type="match status" value="1"/>
</dbReference>
<dbReference type="Gene3D" id="3.40.50.300">
    <property type="entry name" value="P-loop containing nucleotide triphosphate hydrolases"/>
    <property type="match status" value="1"/>
</dbReference>
<feature type="region of interest" description="Disordered" evidence="2">
    <location>
        <begin position="26"/>
        <end position="62"/>
    </location>
</feature>
<dbReference type="GO" id="GO:0016887">
    <property type="term" value="F:ATP hydrolysis activity"/>
    <property type="evidence" value="ECO:0007669"/>
    <property type="project" value="InterPro"/>
</dbReference>
<dbReference type="Gene3D" id="3.30.450.380">
    <property type="match status" value="1"/>
</dbReference>